<dbReference type="PROSITE" id="PS50931">
    <property type="entry name" value="HTH_LYSR"/>
    <property type="match status" value="1"/>
</dbReference>
<evidence type="ECO:0000313" key="7">
    <source>
        <dbReference type="Proteomes" id="UP000198953"/>
    </source>
</evidence>
<dbReference type="RefSeq" id="WP_091099754.1">
    <property type="nucleotide sequence ID" value="NZ_FOBF01000004.1"/>
</dbReference>
<evidence type="ECO:0000256" key="3">
    <source>
        <dbReference type="ARBA" id="ARBA00023125"/>
    </source>
</evidence>
<evidence type="ECO:0000256" key="1">
    <source>
        <dbReference type="ARBA" id="ARBA00009437"/>
    </source>
</evidence>
<dbReference type="Gene3D" id="1.10.10.10">
    <property type="entry name" value="Winged helix-like DNA-binding domain superfamily/Winged helix DNA-binding domain"/>
    <property type="match status" value="1"/>
</dbReference>
<gene>
    <name evidence="6" type="ORF">SAMN05660976_01916</name>
</gene>
<proteinExistence type="inferred from homology"/>
<dbReference type="Proteomes" id="UP000198953">
    <property type="component" value="Unassembled WGS sequence"/>
</dbReference>
<dbReference type="InterPro" id="IPR005119">
    <property type="entry name" value="LysR_subst-bd"/>
</dbReference>
<dbReference type="PANTHER" id="PTHR30346:SF29">
    <property type="entry name" value="LYSR SUBSTRATE-BINDING"/>
    <property type="match status" value="1"/>
</dbReference>
<evidence type="ECO:0000256" key="2">
    <source>
        <dbReference type="ARBA" id="ARBA00023015"/>
    </source>
</evidence>
<keyword evidence="7" id="KW-1185">Reference proteome</keyword>
<comment type="similarity">
    <text evidence="1">Belongs to the LysR transcriptional regulatory family.</text>
</comment>
<dbReference type="Gene3D" id="3.40.190.290">
    <property type="match status" value="1"/>
</dbReference>
<dbReference type="SUPFAM" id="SSF53850">
    <property type="entry name" value="Periplasmic binding protein-like II"/>
    <property type="match status" value="1"/>
</dbReference>
<evidence type="ECO:0000256" key="4">
    <source>
        <dbReference type="ARBA" id="ARBA00023163"/>
    </source>
</evidence>
<dbReference type="STRING" id="46177.SAMN05660976_01916"/>
<evidence type="ECO:0000313" key="6">
    <source>
        <dbReference type="EMBL" id="SEL18544.1"/>
    </source>
</evidence>
<dbReference type="AlphaFoldDB" id="A0A1H7N541"/>
<dbReference type="PANTHER" id="PTHR30346">
    <property type="entry name" value="TRANSCRIPTIONAL DUAL REGULATOR HCAR-RELATED"/>
    <property type="match status" value="1"/>
</dbReference>
<dbReference type="CDD" id="cd05466">
    <property type="entry name" value="PBP2_LTTR_substrate"/>
    <property type="match status" value="1"/>
</dbReference>
<protein>
    <submittedName>
        <fullName evidence="6">DNA-binding transcriptional regulator, LysR family</fullName>
    </submittedName>
</protein>
<dbReference type="InterPro" id="IPR000847">
    <property type="entry name" value="LysR_HTH_N"/>
</dbReference>
<sequence length="324" mass="34321">MELRQLLYMVATAEESSFTRAAARVRVAQPAVSQQIAQLERELGQRLFDRSERRVRLTPAGEAFLPHAKAVLEAAAAGRDAVDSLRGVLAGRLTVGTVPVPPAWLLDLLAAFRRRHPRVRLTLRTGDPEGLASEVASGALDLALIGVAAARLPAGPAGQRLRAGLASRTVSAEPLVVAVAPGHPLAAASETTVAALRGEPLLTLTHGSGLRAALIAACSEAGFLPDVHTETDDLTLLADLAARGFGAALMPRSAAERSRPPLAVVPLAGPALLRTTALVWPRDRVTAPARAFLDLCDEDLHDEDLRDEVLRDEDLRDEPDGQGR</sequence>
<keyword evidence="2" id="KW-0805">Transcription regulation</keyword>
<evidence type="ECO:0000259" key="5">
    <source>
        <dbReference type="PROSITE" id="PS50931"/>
    </source>
</evidence>
<dbReference type="SUPFAM" id="SSF46785">
    <property type="entry name" value="Winged helix' DNA-binding domain"/>
    <property type="match status" value="1"/>
</dbReference>
<keyword evidence="3 6" id="KW-0238">DNA-binding</keyword>
<reference evidence="6 7" key="1">
    <citation type="submission" date="2016-10" db="EMBL/GenBank/DDBJ databases">
        <authorList>
            <person name="de Groot N.N."/>
        </authorList>
    </citation>
    <scope>NUCLEOTIDE SEQUENCE [LARGE SCALE GENOMIC DNA]</scope>
    <source>
        <strain evidence="6 7">DSM 43357</strain>
    </source>
</reference>
<dbReference type="GO" id="GO:0003700">
    <property type="term" value="F:DNA-binding transcription factor activity"/>
    <property type="evidence" value="ECO:0007669"/>
    <property type="project" value="InterPro"/>
</dbReference>
<dbReference type="InterPro" id="IPR036388">
    <property type="entry name" value="WH-like_DNA-bd_sf"/>
</dbReference>
<accession>A0A1H7N541</accession>
<feature type="domain" description="HTH lysR-type" evidence="5">
    <location>
        <begin position="1"/>
        <end position="58"/>
    </location>
</feature>
<dbReference type="PRINTS" id="PR00039">
    <property type="entry name" value="HTHLYSR"/>
</dbReference>
<dbReference type="OrthoDB" id="3181812at2"/>
<dbReference type="GO" id="GO:0003677">
    <property type="term" value="F:DNA binding"/>
    <property type="evidence" value="ECO:0007669"/>
    <property type="project" value="UniProtKB-KW"/>
</dbReference>
<keyword evidence="4" id="KW-0804">Transcription</keyword>
<dbReference type="Pfam" id="PF00126">
    <property type="entry name" value="HTH_1"/>
    <property type="match status" value="1"/>
</dbReference>
<name>A0A1H7N541_9ACTN</name>
<dbReference type="Pfam" id="PF03466">
    <property type="entry name" value="LysR_substrate"/>
    <property type="match status" value="1"/>
</dbReference>
<dbReference type="EMBL" id="FOBF01000004">
    <property type="protein sequence ID" value="SEL18544.1"/>
    <property type="molecule type" value="Genomic_DNA"/>
</dbReference>
<organism evidence="6 7">
    <name type="scientific">Nonomuraea pusilla</name>
    <dbReference type="NCBI Taxonomy" id="46177"/>
    <lineage>
        <taxon>Bacteria</taxon>
        <taxon>Bacillati</taxon>
        <taxon>Actinomycetota</taxon>
        <taxon>Actinomycetes</taxon>
        <taxon>Streptosporangiales</taxon>
        <taxon>Streptosporangiaceae</taxon>
        <taxon>Nonomuraea</taxon>
    </lineage>
</organism>
<dbReference type="GO" id="GO:0032993">
    <property type="term" value="C:protein-DNA complex"/>
    <property type="evidence" value="ECO:0007669"/>
    <property type="project" value="TreeGrafter"/>
</dbReference>
<dbReference type="InterPro" id="IPR036390">
    <property type="entry name" value="WH_DNA-bd_sf"/>
</dbReference>
<dbReference type="FunFam" id="1.10.10.10:FF:000001">
    <property type="entry name" value="LysR family transcriptional regulator"/>
    <property type="match status" value="1"/>
</dbReference>